<dbReference type="OrthoDB" id="73273at2759"/>
<dbReference type="Pfam" id="PF00850">
    <property type="entry name" value="Hist_deacetyl"/>
    <property type="match status" value="1"/>
</dbReference>
<organism evidence="3 4">
    <name type="scientific">Bondarzewia mesenterica</name>
    <dbReference type="NCBI Taxonomy" id="1095465"/>
    <lineage>
        <taxon>Eukaryota</taxon>
        <taxon>Fungi</taxon>
        <taxon>Dikarya</taxon>
        <taxon>Basidiomycota</taxon>
        <taxon>Agaricomycotina</taxon>
        <taxon>Agaricomycetes</taxon>
        <taxon>Russulales</taxon>
        <taxon>Bondarzewiaceae</taxon>
        <taxon>Bondarzewia</taxon>
    </lineage>
</organism>
<dbReference type="Gene3D" id="3.40.800.20">
    <property type="entry name" value="Histone deacetylase domain"/>
    <property type="match status" value="2"/>
</dbReference>
<reference evidence="3 4" key="1">
    <citation type="submission" date="2019-02" db="EMBL/GenBank/DDBJ databases">
        <title>Genome sequencing of the rare red list fungi Bondarzewia mesenterica.</title>
        <authorList>
            <person name="Buettner E."/>
            <person name="Kellner H."/>
        </authorList>
    </citation>
    <scope>NUCLEOTIDE SEQUENCE [LARGE SCALE GENOMIC DNA]</scope>
    <source>
        <strain evidence="3 4">DSM 108281</strain>
    </source>
</reference>
<dbReference type="PANTHER" id="PTHR10625">
    <property type="entry name" value="HISTONE DEACETYLASE HDAC1-RELATED"/>
    <property type="match status" value="1"/>
</dbReference>
<dbReference type="InterPro" id="IPR000286">
    <property type="entry name" value="HDACs"/>
</dbReference>
<dbReference type="GO" id="GO:0004407">
    <property type="term" value="F:histone deacetylase activity"/>
    <property type="evidence" value="ECO:0007669"/>
    <property type="project" value="TreeGrafter"/>
</dbReference>
<name>A0A4V3XEG6_9AGAM</name>
<dbReference type="InterPro" id="IPR023801">
    <property type="entry name" value="His_deacetylse_dom"/>
</dbReference>
<keyword evidence="4" id="KW-1185">Reference proteome</keyword>
<evidence type="ECO:0000259" key="2">
    <source>
        <dbReference type="Pfam" id="PF00850"/>
    </source>
</evidence>
<dbReference type="InterPro" id="IPR023696">
    <property type="entry name" value="Ureohydrolase_dom_sf"/>
</dbReference>
<dbReference type="SUPFAM" id="SSF52768">
    <property type="entry name" value="Arginase/deacetylase"/>
    <property type="match status" value="1"/>
</dbReference>
<evidence type="ECO:0000313" key="3">
    <source>
        <dbReference type="EMBL" id="THH13393.1"/>
    </source>
</evidence>
<accession>A0A4V3XEG6</accession>
<dbReference type="InterPro" id="IPR037138">
    <property type="entry name" value="His_deacetylse_dom_sf"/>
</dbReference>
<feature type="domain" description="Histone deacetylase" evidence="2">
    <location>
        <begin position="150"/>
        <end position="354"/>
    </location>
</feature>
<dbReference type="EMBL" id="SGPL01000358">
    <property type="protein sequence ID" value="THH13393.1"/>
    <property type="molecule type" value="Genomic_DNA"/>
</dbReference>
<dbReference type="GO" id="GO:0070210">
    <property type="term" value="C:Rpd3L-Expanded complex"/>
    <property type="evidence" value="ECO:0007669"/>
    <property type="project" value="TreeGrafter"/>
</dbReference>
<dbReference type="Proteomes" id="UP000310158">
    <property type="component" value="Unassembled WGS sequence"/>
</dbReference>
<evidence type="ECO:0000256" key="1">
    <source>
        <dbReference type="SAM" id="MobiDB-lite"/>
    </source>
</evidence>
<sequence length="409" mass="44804">MQSSPFTHGPNYNRERAEGTTEARAQGYRVIYVASERLAKISSLLPSNRNRSSLVHSLVASLGLLRPIAEKNTDLEYPPTQVQVLRPSLATSKELSAYHDKEYVDFLLDSQAAASERPLTFSVAQVELRDSFGLEDDCPPFRGLSDYVQHHAHKSHASGFCYVNDCVLAVLTLKRASCLGFSDTMPSRKPRIMYLDLDLHFSDGVSSAFHTSAPASSKYTPQILTLSIHHASPGFFPPSPISSLPNPVDPTFDPFTLSLPLSTGASNATFARIWSSVVEKLKDAFDPDFIVLQCGVDGLAGDPCKVWNWGLDGKGGMGWCVEKVVRGWGKKVLMLGGGGYNAPNAARAWAYFTSIARGQPLSLETPIPDHNAFPLYAPSFTLDSMSLRMLYVKSRGGLRIDVAHKKTHL</sequence>
<dbReference type="AlphaFoldDB" id="A0A4V3XEG6"/>
<dbReference type="PRINTS" id="PR01270">
    <property type="entry name" value="HDASUPER"/>
</dbReference>
<gene>
    <name evidence="3" type="ORF">EW146_g6818</name>
</gene>
<protein>
    <recommendedName>
        <fullName evidence="2">Histone deacetylase domain-containing protein</fullName>
    </recommendedName>
</protein>
<evidence type="ECO:0000313" key="4">
    <source>
        <dbReference type="Proteomes" id="UP000310158"/>
    </source>
</evidence>
<proteinExistence type="predicted"/>
<feature type="region of interest" description="Disordered" evidence="1">
    <location>
        <begin position="1"/>
        <end position="21"/>
    </location>
</feature>
<comment type="caution">
    <text evidence="3">The sequence shown here is derived from an EMBL/GenBank/DDBJ whole genome shotgun (WGS) entry which is preliminary data.</text>
</comment>
<dbReference type="PANTHER" id="PTHR10625:SF36">
    <property type="entry name" value="HISTONE DEACETYLASE 3"/>
    <property type="match status" value="1"/>
</dbReference>
<dbReference type="GO" id="GO:0040029">
    <property type="term" value="P:epigenetic regulation of gene expression"/>
    <property type="evidence" value="ECO:0007669"/>
    <property type="project" value="TreeGrafter"/>
</dbReference>